<dbReference type="Pfam" id="PF13847">
    <property type="entry name" value="Methyltransf_31"/>
    <property type="match status" value="1"/>
</dbReference>
<comment type="caution">
    <text evidence="2">The sequence shown here is derived from an EMBL/GenBank/DDBJ whole genome shotgun (WGS) entry which is preliminary data.</text>
</comment>
<dbReference type="EMBL" id="SHOE01000053">
    <property type="protein sequence ID" value="NKJ70680.1"/>
    <property type="molecule type" value="Genomic_DNA"/>
</dbReference>
<protein>
    <submittedName>
        <fullName evidence="2">Class I SAM-dependent methyltransferase</fullName>
    </submittedName>
</protein>
<dbReference type="Gene3D" id="3.40.50.150">
    <property type="entry name" value="Vaccinia Virus protein VP39"/>
    <property type="match status" value="1"/>
</dbReference>
<dbReference type="Proteomes" id="UP000778757">
    <property type="component" value="Unassembled WGS sequence"/>
</dbReference>
<dbReference type="CDD" id="cd02440">
    <property type="entry name" value="AdoMet_MTases"/>
    <property type="match status" value="1"/>
</dbReference>
<keyword evidence="3" id="KW-1185">Reference proteome</keyword>
<feature type="domain" description="Methyltransferase" evidence="1">
    <location>
        <begin position="53"/>
        <end position="164"/>
    </location>
</feature>
<evidence type="ECO:0000313" key="3">
    <source>
        <dbReference type="Proteomes" id="UP000778757"/>
    </source>
</evidence>
<sequence length="249" mass="28167">MDSYKERLQNTFFNSLWVKAVGDSYPQDLQPYSSCTNELLASLAETIRDLKPKRILDLGCGSGGLSVWLAKEFGCTVVGLDRSFAAIQFARERTEKQGLCEKVSFEVASFDYIKKLEGNFDMVVSIDALPFASDEYSVLTDIYEHLNNGGQLFFTTRAPLADSPKFKRLGKTWNKALTYSGFVNSAEVIERAGVSEYWASIYHEWLANEQRLRAELSEQVVDLLLNEADEVGSRLFDGRPWWLIKAQKA</sequence>
<keyword evidence="2" id="KW-0489">Methyltransferase</keyword>
<proteinExistence type="predicted"/>
<reference evidence="2 3" key="1">
    <citation type="journal article" date="2019" name="Curr. Microbiol.">
        <title>Vibrio chemaguriensis sp. nov., from Sundarbans, Bay of Bengal.</title>
        <authorList>
            <person name="Ghosh A."/>
            <person name="Bhadury P."/>
        </authorList>
    </citation>
    <scope>NUCLEOTIDE SEQUENCE [LARGE SCALE GENOMIC DNA]</scope>
    <source>
        <strain evidence="2 3">Iso1</strain>
    </source>
</reference>
<dbReference type="SUPFAM" id="SSF53335">
    <property type="entry name" value="S-adenosyl-L-methionine-dependent methyltransferases"/>
    <property type="match status" value="1"/>
</dbReference>
<dbReference type="RefSeq" id="WP_193448551.1">
    <property type="nucleotide sequence ID" value="NZ_SHOE01000053.1"/>
</dbReference>
<organism evidence="2 3">
    <name type="scientific">Vibrio chemaguriensis</name>
    <dbReference type="NCBI Taxonomy" id="2527672"/>
    <lineage>
        <taxon>Bacteria</taxon>
        <taxon>Pseudomonadati</taxon>
        <taxon>Pseudomonadota</taxon>
        <taxon>Gammaproteobacteria</taxon>
        <taxon>Vibrionales</taxon>
        <taxon>Vibrionaceae</taxon>
        <taxon>Vibrio</taxon>
    </lineage>
</organism>
<dbReference type="PANTHER" id="PTHR43861:SF1">
    <property type="entry name" value="TRANS-ACONITATE 2-METHYLTRANSFERASE"/>
    <property type="match status" value="1"/>
</dbReference>
<dbReference type="GO" id="GO:0008168">
    <property type="term" value="F:methyltransferase activity"/>
    <property type="evidence" value="ECO:0007669"/>
    <property type="project" value="UniProtKB-KW"/>
</dbReference>
<dbReference type="InterPro" id="IPR029063">
    <property type="entry name" value="SAM-dependent_MTases_sf"/>
</dbReference>
<accession>A0ABX1I411</accession>
<gene>
    <name evidence="2" type="ORF">EX191_23540</name>
</gene>
<dbReference type="GO" id="GO:0032259">
    <property type="term" value="P:methylation"/>
    <property type="evidence" value="ECO:0007669"/>
    <property type="project" value="UniProtKB-KW"/>
</dbReference>
<keyword evidence="2" id="KW-0808">Transferase</keyword>
<evidence type="ECO:0000313" key="2">
    <source>
        <dbReference type="EMBL" id="NKJ70680.1"/>
    </source>
</evidence>
<dbReference type="PANTHER" id="PTHR43861">
    <property type="entry name" value="TRANS-ACONITATE 2-METHYLTRANSFERASE-RELATED"/>
    <property type="match status" value="1"/>
</dbReference>
<evidence type="ECO:0000259" key="1">
    <source>
        <dbReference type="Pfam" id="PF13847"/>
    </source>
</evidence>
<name>A0ABX1I411_9VIBR</name>
<dbReference type="InterPro" id="IPR025714">
    <property type="entry name" value="Methyltranfer_dom"/>
</dbReference>